<dbReference type="OrthoDB" id="9918299at2"/>
<accession>A0A1G7F695</accession>
<dbReference type="Proteomes" id="UP000183685">
    <property type="component" value="Unassembled WGS sequence"/>
</dbReference>
<dbReference type="AlphaFoldDB" id="A0A1G7F695"/>
<keyword evidence="2" id="KW-1185">Reference proteome</keyword>
<evidence type="ECO:0000313" key="2">
    <source>
        <dbReference type="Proteomes" id="UP000183685"/>
    </source>
</evidence>
<protein>
    <submittedName>
        <fullName evidence="1">Uncharacterized protein</fullName>
    </submittedName>
</protein>
<reference evidence="1 2" key="1">
    <citation type="submission" date="2016-10" db="EMBL/GenBank/DDBJ databases">
        <authorList>
            <person name="de Groot N.N."/>
        </authorList>
    </citation>
    <scope>NUCLEOTIDE SEQUENCE [LARGE SCALE GENOMIC DNA]</scope>
    <source>
        <strain evidence="1 2">CGMCC 1.9109</strain>
    </source>
</reference>
<dbReference type="EMBL" id="FNAK01000009">
    <property type="protein sequence ID" value="SDE71468.1"/>
    <property type="molecule type" value="Genomic_DNA"/>
</dbReference>
<name>A0A1G7F695_9PROT</name>
<proteinExistence type="predicted"/>
<dbReference type="RefSeq" id="WP_068303635.1">
    <property type="nucleotide sequence ID" value="NZ_FNAK01000009.1"/>
</dbReference>
<gene>
    <name evidence="1" type="ORF">SAMN04488071_3640</name>
</gene>
<dbReference type="STRING" id="637679.GCA_001550055_01612"/>
<sequence length="330" mass="36284">MTALQGYRELGRRDFAASRFAAFGVGGHQRVVLKKRPVRRVFALPVRGARYLDISFVTDAREMARGAVDVTIRYRGLRKVALRQPVIHRLFADPAPNAGVQRLWLDPPRGAMFVEISFARAVKGQKVALDGQLKLARADSRPNLADFAQVVGSRDLTAMTLLLADLIAEQDRVRARTLLARMCFLSHDPKFAQALSSLDDAERILAFGPNDTAPAAPLGQGIYRYVRSHLDANLTALPLGKALRREARCLVRDLRAGDYSTLHIPAGEHHLGRLLAATMVKRSTPGLKIDMDWEAFSGAPQQLGDWLSFDTGASFLETEGGRAVQSGYTA</sequence>
<organism evidence="1 2">
    <name type="scientific">Kordiimonas lacus</name>
    <dbReference type="NCBI Taxonomy" id="637679"/>
    <lineage>
        <taxon>Bacteria</taxon>
        <taxon>Pseudomonadati</taxon>
        <taxon>Pseudomonadota</taxon>
        <taxon>Alphaproteobacteria</taxon>
        <taxon>Kordiimonadales</taxon>
        <taxon>Kordiimonadaceae</taxon>
        <taxon>Kordiimonas</taxon>
    </lineage>
</organism>
<evidence type="ECO:0000313" key="1">
    <source>
        <dbReference type="EMBL" id="SDE71468.1"/>
    </source>
</evidence>